<dbReference type="AlphaFoldDB" id="A0A1L4CYP8"/>
<feature type="chain" id="PRO_5012069201" description="Imelysin-like domain-containing protein" evidence="1">
    <location>
        <begin position="27"/>
        <end position="327"/>
    </location>
</feature>
<proteinExistence type="predicted"/>
<dbReference type="PROSITE" id="PS51257">
    <property type="entry name" value="PROKAR_LIPOPROTEIN"/>
    <property type="match status" value="1"/>
</dbReference>
<dbReference type="OrthoDB" id="5291780at2"/>
<evidence type="ECO:0008006" key="4">
    <source>
        <dbReference type="Google" id="ProtNLM"/>
    </source>
</evidence>
<protein>
    <recommendedName>
        <fullName evidence="4">Imelysin-like domain-containing protein</fullName>
    </recommendedName>
</protein>
<evidence type="ECO:0000256" key="1">
    <source>
        <dbReference type="SAM" id="SignalP"/>
    </source>
</evidence>
<dbReference type="RefSeq" id="WP_148696796.1">
    <property type="nucleotide sequence ID" value="NZ_CP017834.1"/>
</dbReference>
<organism evidence="2 3">
    <name type="scientific">Silvanigrella aquatica</name>
    <dbReference type="NCBI Taxonomy" id="1915309"/>
    <lineage>
        <taxon>Bacteria</taxon>
        <taxon>Pseudomonadati</taxon>
        <taxon>Bdellovibrionota</taxon>
        <taxon>Oligoflexia</taxon>
        <taxon>Silvanigrellales</taxon>
        <taxon>Silvanigrellaceae</taxon>
        <taxon>Silvanigrella</taxon>
    </lineage>
</organism>
<dbReference type="EMBL" id="CP017834">
    <property type="protein sequence ID" value="APJ03079.1"/>
    <property type="molecule type" value="Genomic_DNA"/>
</dbReference>
<reference evidence="2 3" key="1">
    <citation type="submission" date="2016-10" db="EMBL/GenBank/DDBJ databases">
        <title>Silvanigrella aquatica sp. nov., isolated from a freshwater lake located in the Black Forest, Germany, description of Silvanigrellaceae fam. nov., Silvanigrellales ord. nov., reclassification of the order Bdellovibrionales in the class Oligoflexia, reclassification of the families Bacteriovoracaceae and Halobacteriovoraceae in the new order Bacteriovoracales ord. nov., and reclassification of the family Pseudobacteriovoracaceae in the order Oligoflexiales.</title>
        <authorList>
            <person name="Hahn M.W."/>
            <person name="Schmidt J."/>
            <person name="Koll U."/>
            <person name="Rohde M."/>
            <person name="Verbag S."/>
            <person name="Pitt A."/>
            <person name="Nakai R."/>
            <person name="Naganuma T."/>
            <person name="Lang E."/>
        </authorList>
    </citation>
    <scope>NUCLEOTIDE SEQUENCE [LARGE SCALE GENOMIC DNA]</scope>
    <source>
        <strain evidence="2 3">MWH-Nonnen-W8red</strain>
    </source>
</reference>
<name>A0A1L4CYP8_9BACT</name>
<keyword evidence="1" id="KW-0732">Signal</keyword>
<sequence>MKRLITCKFAIGLNFIFLLSSCTSLNGSKENVSIVNTHNVPPTPTVIPQNNIKANETNDKEVKDIFLKTKEIEEQFITQNCTEVLVKAKSLEISSLKMPFNSFPPLAQAAIYICDARAGLDNKERVQKAISFLNGLKLRYPVINEAWLHNTLSDFYLAIGDKLNALVEKRTARDLILAQQIDISALNAQILQLNPLEPGLQQNSGIFNGGDPNSLNLEQIATNATQMLNNDSPEQAIALIDAVPHDKRNDTLKRIRSDAVNALVMNLRFKVRTLFVRSTQQTGAPRKETLTQCKQILEGIIKSYPEYSDMSAVQNNLKQVQRELAKP</sequence>
<gene>
    <name evidence="2" type="ORF">AXG55_03805</name>
</gene>
<feature type="signal peptide" evidence="1">
    <location>
        <begin position="1"/>
        <end position="26"/>
    </location>
</feature>
<dbReference type="KEGG" id="saqi:AXG55_03805"/>
<dbReference type="STRING" id="1915309.AXG55_03805"/>
<evidence type="ECO:0000313" key="2">
    <source>
        <dbReference type="EMBL" id="APJ03079.1"/>
    </source>
</evidence>
<keyword evidence="3" id="KW-1185">Reference proteome</keyword>
<dbReference type="Proteomes" id="UP000184731">
    <property type="component" value="Chromosome"/>
</dbReference>
<evidence type="ECO:0000313" key="3">
    <source>
        <dbReference type="Proteomes" id="UP000184731"/>
    </source>
</evidence>
<accession>A0A1L4CYP8</accession>